<proteinExistence type="inferred from homology"/>
<dbReference type="InterPro" id="IPR036961">
    <property type="entry name" value="Kinesin_motor_dom_sf"/>
</dbReference>
<dbReference type="PROSITE" id="PS50067">
    <property type="entry name" value="KINESIN_MOTOR_2"/>
    <property type="match status" value="1"/>
</dbReference>
<dbReference type="PANTHER" id="PTHR47971:SF15">
    <property type="entry name" value="KINESIN-LIKE PROTEIN KIN-13B"/>
    <property type="match status" value="1"/>
</dbReference>
<dbReference type="PRINTS" id="PR00380">
    <property type="entry name" value="KINESINHEAVY"/>
</dbReference>
<sequence>MSVIERSMPRSNSGNHHRQSSDNFILDANYHGRLFHPSAFAQEFGLRSSSLRKNDDDRLFTSGLLDLHSFDTELLPEGQYFDDSEPIFPGNKLAPSSRGLTESNVLKSISADKERANNVAKIKVAVRKRPQNKKEIAKKEEDIITIDSNSLTVHERKLKVDLTEYVEKHEFFFDAVLDEDVSNDEVYAETVEPIVPLIFQRTKATCFAYGQTGSGKTYTMQPLPLKASQDILRLMHHTYQSQGFQLYVSFFEIYGGKLFDLLNDRKKLCMREDGKQQVCIVGLQEYRVSKVETIKEFIEKGSATRSTGTTGANEESSRSHAILQLCIKRSADGTESKPARVIGKLSFIDLAGSERGADTTDNDKQTRIEGAEINKSLLALKECIRALDNDQGHIPFRGSKLTEVLRDSFVGDSRTVMISCISPSSGSCEHTLNTLRYADRVKSLSKGNSFRRDSFSLSNLRDSTVLPVLPHDDNFEDEIAHVSSERNQFGWPKHSGREPSHPSNVERVASGRVEGKLAPSMYSNQQRGQRGIQNERAEKENDYLVPRQDRTRKVSNRVDNNQLSTVEDKRKIGSHAKSVNLSHVENTHSDPDDDLNALLKDEEDLVTAHRRQVEETIDIVKEEMNLLVKADQPGNQLDDYITKLNTILSQKAAGIFQLQTQLAQFQRRLNEYNVFLSSGE</sequence>
<feature type="compositionally biased region" description="Polar residues" evidence="8">
    <location>
        <begin position="522"/>
        <end position="532"/>
    </location>
</feature>
<dbReference type="GO" id="GO:1903338">
    <property type="term" value="P:regulation of cell wall organization or biogenesis"/>
    <property type="evidence" value="ECO:0007669"/>
    <property type="project" value="UniProtKB-ARBA"/>
</dbReference>
<dbReference type="STRING" id="3827.A0A1S2Z0T3"/>
<evidence type="ECO:0000256" key="4">
    <source>
        <dbReference type="ARBA" id="ARBA00023175"/>
    </source>
</evidence>
<protein>
    <recommendedName>
        <fullName evidence="7">Kinesin-like protein</fullName>
    </recommendedName>
</protein>
<dbReference type="eggNOG" id="KOG0246">
    <property type="taxonomic scope" value="Eukaryota"/>
</dbReference>
<evidence type="ECO:0000313" key="10">
    <source>
        <dbReference type="Proteomes" id="UP000087171"/>
    </source>
</evidence>
<dbReference type="PROSITE" id="PS00411">
    <property type="entry name" value="KINESIN_MOTOR_1"/>
    <property type="match status" value="1"/>
</dbReference>
<keyword evidence="1 7" id="KW-0493">Microtubule</keyword>
<dbReference type="GO" id="GO:0005874">
    <property type="term" value="C:microtubule"/>
    <property type="evidence" value="ECO:0007669"/>
    <property type="project" value="UniProtKB-KW"/>
</dbReference>
<name>A0A1S2Z0T3_CICAR</name>
<keyword evidence="2 6" id="KW-0547">Nucleotide-binding</keyword>
<accession>A0A1S2Z0T3</accession>
<dbReference type="PANTHER" id="PTHR47971">
    <property type="entry name" value="KINESIN-RELATED PROTEIN 6"/>
    <property type="match status" value="1"/>
</dbReference>
<dbReference type="SMART" id="SM00129">
    <property type="entry name" value="KISc"/>
    <property type="match status" value="1"/>
</dbReference>
<dbReference type="GeneID" id="101488942"/>
<dbReference type="OrthoDB" id="3176171at2759"/>
<feature type="region of interest" description="Disordered" evidence="8">
    <location>
        <begin position="1"/>
        <end position="20"/>
    </location>
</feature>
<feature type="region of interest" description="Disordered" evidence="8">
    <location>
        <begin position="522"/>
        <end position="542"/>
    </location>
</feature>
<dbReference type="AlphaFoldDB" id="A0A1S2Z0T3"/>
<dbReference type="GO" id="GO:0003777">
    <property type="term" value="F:microtubule motor activity"/>
    <property type="evidence" value="ECO:0007669"/>
    <property type="project" value="InterPro"/>
</dbReference>
<feature type="binding site" evidence="6">
    <location>
        <begin position="210"/>
        <end position="217"/>
    </location>
    <ligand>
        <name>ATP</name>
        <dbReference type="ChEBI" id="CHEBI:30616"/>
    </ligand>
</feature>
<dbReference type="InterPro" id="IPR019821">
    <property type="entry name" value="Kinesin_motor_CS"/>
</dbReference>
<dbReference type="GO" id="GO:0008017">
    <property type="term" value="F:microtubule binding"/>
    <property type="evidence" value="ECO:0007669"/>
    <property type="project" value="InterPro"/>
</dbReference>
<dbReference type="InterPro" id="IPR027640">
    <property type="entry name" value="Kinesin-like_fam"/>
</dbReference>
<evidence type="ECO:0000256" key="5">
    <source>
        <dbReference type="ARBA" id="ARBA00061030"/>
    </source>
</evidence>
<dbReference type="GO" id="GO:0007019">
    <property type="term" value="P:microtubule depolymerization"/>
    <property type="evidence" value="ECO:0007669"/>
    <property type="project" value="TreeGrafter"/>
</dbReference>
<dbReference type="SUPFAM" id="SSF52540">
    <property type="entry name" value="P-loop containing nucleoside triphosphate hydrolases"/>
    <property type="match status" value="1"/>
</dbReference>
<reference evidence="11" key="2">
    <citation type="submission" date="2025-08" db="UniProtKB">
        <authorList>
            <consortium name="RefSeq"/>
        </authorList>
    </citation>
    <scope>IDENTIFICATION</scope>
    <source>
        <tissue evidence="11">Etiolated seedlings</tissue>
    </source>
</reference>
<dbReference type="Pfam" id="PF00225">
    <property type="entry name" value="Kinesin"/>
    <property type="match status" value="1"/>
</dbReference>
<dbReference type="RefSeq" id="XP_004512973.1">
    <property type="nucleotide sequence ID" value="XM_004512916.3"/>
</dbReference>
<evidence type="ECO:0000256" key="2">
    <source>
        <dbReference type="ARBA" id="ARBA00022741"/>
    </source>
</evidence>
<evidence type="ECO:0000313" key="11">
    <source>
        <dbReference type="RefSeq" id="XP_004512973.1"/>
    </source>
</evidence>
<evidence type="ECO:0000256" key="3">
    <source>
        <dbReference type="ARBA" id="ARBA00022840"/>
    </source>
</evidence>
<dbReference type="CDD" id="cd01367">
    <property type="entry name" value="KISc_KIF2_like"/>
    <property type="match status" value="1"/>
</dbReference>
<evidence type="ECO:0000256" key="8">
    <source>
        <dbReference type="SAM" id="MobiDB-lite"/>
    </source>
</evidence>
<evidence type="ECO:0000256" key="7">
    <source>
        <dbReference type="RuleBase" id="RU000394"/>
    </source>
</evidence>
<evidence type="ECO:0000256" key="6">
    <source>
        <dbReference type="PROSITE-ProRule" id="PRU00283"/>
    </source>
</evidence>
<dbReference type="GO" id="GO:0007018">
    <property type="term" value="P:microtubule-based movement"/>
    <property type="evidence" value="ECO:0007669"/>
    <property type="project" value="InterPro"/>
</dbReference>
<evidence type="ECO:0000256" key="1">
    <source>
        <dbReference type="ARBA" id="ARBA00022701"/>
    </source>
</evidence>
<keyword evidence="3 6" id="KW-0067">ATP-binding</keyword>
<feature type="domain" description="Kinesin motor" evidence="9">
    <location>
        <begin position="121"/>
        <end position="444"/>
    </location>
</feature>
<reference evidence="10" key="1">
    <citation type="journal article" date="2013" name="Nat. Biotechnol.">
        <title>Draft genome sequence of chickpea (Cicer arietinum) provides a resource for trait improvement.</title>
        <authorList>
            <person name="Varshney R.K."/>
            <person name="Song C."/>
            <person name="Saxena R.K."/>
            <person name="Azam S."/>
            <person name="Yu S."/>
            <person name="Sharpe A.G."/>
            <person name="Cannon S."/>
            <person name="Baek J."/>
            <person name="Rosen B.D."/>
            <person name="Tar'an B."/>
            <person name="Millan T."/>
            <person name="Zhang X."/>
            <person name="Ramsay L.D."/>
            <person name="Iwata A."/>
            <person name="Wang Y."/>
            <person name="Nelson W."/>
            <person name="Farmer A.D."/>
            <person name="Gaur P.M."/>
            <person name="Soderlund C."/>
            <person name="Penmetsa R.V."/>
            <person name="Xu C."/>
            <person name="Bharti A.K."/>
            <person name="He W."/>
            <person name="Winter P."/>
            <person name="Zhao S."/>
            <person name="Hane J.K."/>
            <person name="Carrasquilla-Garcia N."/>
            <person name="Condie J.A."/>
            <person name="Upadhyaya H.D."/>
            <person name="Luo M.C."/>
            <person name="Thudi M."/>
            <person name="Gowda C.L."/>
            <person name="Singh N.P."/>
            <person name="Lichtenzveig J."/>
            <person name="Gali K.K."/>
            <person name="Rubio J."/>
            <person name="Nadarajan N."/>
            <person name="Dolezel J."/>
            <person name="Bansal K.C."/>
            <person name="Xu X."/>
            <person name="Edwards D."/>
            <person name="Zhang G."/>
            <person name="Kahl G."/>
            <person name="Gil J."/>
            <person name="Singh K.B."/>
            <person name="Datta S.K."/>
            <person name="Jackson S.A."/>
            <person name="Wang J."/>
            <person name="Cook D.R."/>
        </authorList>
    </citation>
    <scope>NUCLEOTIDE SEQUENCE [LARGE SCALE GENOMIC DNA]</scope>
    <source>
        <strain evidence="10">cv. CDC Frontier</strain>
    </source>
</reference>
<dbReference type="FunFam" id="3.40.850.10:FF:000012">
    <property type="entry name" value="Kinesin-like protein"/>
    <property type="match status" value="1"/>
</dbReference>
<evidence type="ECO:0000259" key="9">
    <source>
        <dbReference type="PROSITE" id="PS50067"/>
    </source>
</evidence>
<keyword evidence="10" id="KW-1185">Reference proteome</keyword>
<feature type="compositionally biased region" description="Basic and acidic residues" evidence="8">
    <location>
        <begin position="533"/>
        <end position="542"/>
    </location>
</feature>
<comment type="similarity">
    <text evidence="5">Belongs to the TRAFAC class myosin-kinesin ATPase superfamily. Kinesin family. KIN-13 subfamily.</text>
</comment>
<dbReference type="GO" id="GO:0005524">
    <property type="term" value="F:ATP binding"/>
    <property type="evidence" value="ECO:0007669"/>
    <property type="project" value="UniProtKB-UniRule"/>
</dbReference>
<feature type="region of interest" description="Disordered" evidence="8">
    <location>
        <begin position="572"/>
        <end position="593"/>
    </location>
</feature>
<organism evidence="10 11">
    <name type="scientific">Cicer arietinum</name>
    <name type="common">Chickpea</name>
    <name type="synonym">Garbanzo</name>
    <dbReference type="NCBI Taxonomy" id="3827"/>
    <lineage>
        <taxon>Eukaryota</taxon>
        <taxon>Viridiplantae</taxon>
        <taxon>Streptophyta</taxon>
        <taxon>Embryophyta</taxon>
        <taxon>Tracheophyta</taxon>
        <taxon>Spermatophyta</taxon>
        <taxon>Magnoliopsida</taxon>
        <taxon>eudicotyledons</taxon>
        <taxon>Gunneridae</taxon>
        <taxon>Pentapetalae</taxon>
        <taxon>rosids</taxon>
        <taxon>fabids</taxon>
        <taxon>Fabales</taxon>
        <taxon>Fabaceae</taxon>
        <taxon>Papilionoideae</taxon>
        <taxon>50 kb inversion clade</taxon>
        <taxon>NPAAA clade</taxon>
        <taxon>Hologalegina</taxon>
        <taxon>IRL clade</taxon>
        <taxon>Cicereae</taxon>
        <taxon>Cicer</taxon>
    </lineage>
</organism>
<dbReference type="InterPro" id="IPR027417">
    <property type="entry name" value="P-loop_NTPase"/>
</dbReference>
<dbReference type="InterPro" id="IPR001752">
    <property type="entry name" value="Kinesin_motor_dom"/>
</dbReference>
<keyword evidence="4 6" id="KW-0505">Motor protein</keyword>
<gene>
    <name evidence="11" type="primary">LOC101488942</name>
</gene>
<dbReference type="PaxDb" id="3827-XP_004512973.1"/>
<dbReference type="Proteomes" id="UP000087171">
    <property type="component" value="Chromosome Ca8"/>
</dbReference>
<dbReference type="Gene3D" id="3.40.850.10">
    <property type="entry name" value="Kinesin motor domain"/>
    <property type="match status" value="1"/>
</dbReference>
<dbReference type="KEGG" id="cam:101488942"/>